<dbReference type="EMBL" id="QXED01000001">
    <property type="protein sequence ID" value="RIV27357.1"/>
    <property type="molecule type" value="Genomic_DNA"/>
</dbReference>
<sequence>MLDFSQIITQYPLSLQPFSRFILREYLQYKLLQLIYDSDYADRLVFLGGTCLRIVHGNQRFSEDLDFDNTGINETDFTGLASVIENGLRLEGYEVEMRLVMKGAYHCHVKFPALLFQQGLSGYREEKILIQLDTEPQYFAFTPEPYLLNRFDVFTQINTTPVDLLLAQKFYAILNRVRNKGRDFYDAVFLLGKGIKPNYDYLQQKLQIDNAEALRSRLLDHCRTIDMQAMAADVRPFLFNAADERRVALFEQYIRQVRL</sequence>
<evidence type="ECO:0000313" key="1">
    <source>
        <dbReference type="EMBL" id="RIV27357.1"/>
    </source>
</evidence>
<keyword evidence="1" id="KW-0808">Transferase</keyword>
<comment type="caution">
    <text evidence="1">The sequence shown here is derived from an EMBL/GenBank/DDBJ whole genome shotgun (WGS) entry which is preliminary data.</text>
</comment>
<accession>A0A418MIX4</accession>
<dbReference type="AlphaFoldDB" id="A0A418MIX4"/>
<dbReference type="GO" id="GO:0016740">
    <property type="term" value="F:transferase activity"/>
    <property type="evidence" value="ECO:0007669"/>
    <property type="project" value="UniProtKB-KW"/>
</dbReference>
<evidence type="ECO:0000313" key="2">
    <source>
        <dbReference type="Proteomes" id="UP000283523"/>
    </source>
</evidence>
<dbReference type="Proteomes" id="UP000283523">
    <property type="component" value="Unassembled WGS sequence"/>
</dbReference>
<dbReference type="Pfam" id="PF08843">
    <property type="entry name" value="AbiEii"/>
    <property type="match status" value="1"/>
</dbReference>
<dbReference type="OrthoDB" id="9780929at2"/>
<protein>
    <submittedName>
        <fullName evidence="1">Nucleotidyl transferase AbiEii/AbiGii toxin family protein</fullName>
    </submittedName>
</protein>
<reference evidence="1 2" key="1">
    <citation type="submission" date="2018-08" db="EMBL/GenBank/DDBJ databases">
        <title>Fibrisoma montanum sp. nov., isolated from Danxia mountain soil.</title>
        <authorList>
            <person name="Huang Y."/>
        </authorList>
    </citation>
    <scope>NUCLEOTIDE SEQUENCE [LARGE SCALE GENOMIC DNA]</scope>
    <source>
        <strain evidence="1 2">HYT19</strain>
    </source>
</reference>
<proteinExistence type="predicted"/>
<dbReference type="InterPro" id="IPR014942">
    <property type="entry name" value="AbiEii"/>
</dbReference>
<gene>
    <name evidence="1" type="ORF">DYU11_03325</name>
</gene>
<dbReference type="Gene3D" id="3.10.450.620">
    <property type="entry name" value="JHP933, nucleotidyltransferase-like core domain"/>
    <property type="match status" value="1"/>
</dbReference>
<name>A0A418MIX4_9BACT</name>
<keyword evidence="2" id="KW-1185">Reference proteome</keyword>
<organism evidence="1 2">
    <name type="scientific">Fibrisoma montanum</name>
    <dbReference type="NCBI Taxonomy" id="2305895"/>
    <lineage>
        <taxon>Bacteria</taxon>
        <taxon>Pseudomonadati</taxon>
        <taxon>Bacteroidota</taxon>
        <taxon>Cytophagia</taxon>
        <taxon>Cytophagales</taxon>
        <taxon>Spirosomataceae</taxon>
        <taxon>Fibrisoma</taxon>
    </lineage>
</organism>
<dbReference type="RefSeq" id="WP_119666208.1">
    <property type="nucleotide sequence ID" value="NZ_QXED01000001.1"/>
</dbReference>